<organism evidence="1">
    <name type="scientific">Magallana gigas</name>
    <name type="common">Pacific oyster</name>
    <name type="synonym">Crassostrea gigas</name>
    <dbReference type="NCBI Taxonomy" id="29159"/>
    <lineage>
        <taxon>Eukaryota</taxon>
        <taxon>Metazoa</taxon>
        <taxon>Spiralia</taxon>
        <taxon>Lophotrochozoa</taxon>
        <taxon>Mollusca</taxon>
        <taxon>Bivalvia</taxon>
        <taxon>Autobranchia</taxon>
        <taxon>Pteriomorphia</taxon>
        <taxon>Ostreida</taxon>
        <taxon>Ostreoidea</taxon>
        <taxon>Ostreidae</taxon>
        <taxon>Magallana</taxon>
    </lineage>
</organism>
<sequence length="51" mass="6017">MLQIQNQVFKTFPGFFPDYEKEHTAGVTFQQRMLTPPRHMIIPLSIRSIII</sequence>
<gene>
    <name evidence="1" type="ORF">CGI_10005947</name>
</gene>
<dbReference type="InParanoid" id="K1QC24"/>
<protein>
    <submittedName>
        <fullName evidence="1">Uncharacterized protein</fullName>
    </submittedName>
</protein>
<dbReference type="HOGENOM" id="CLU_3108433_0_0_1"/>
<reference evidence="1" key="1">
    <citation type="journal article" date="2012" name="Nature">
        <title>The oyster genome reveals stress adaptation and complexity of shell formation.</title>
        <authorList>
            <person name="Zhang G."/>
            <person name="Fang X."/>
            <person name="Guo X."/>
            <person name="Li L."/>
            <person name="Luo R."/>
            <person name="Xu F."/>
            <person name="Yang P."/>
            <person name="Zhang L."/>
            <person name="Wang X."/>
            <person name="Qi H."/>
            <person name="Xiong Z."/>
            <person name="Que H."/>
            <person name="Xie Y."/>
            <person name="Holland P.W."/>
            <person name="Paps J."/>
            <person name="Zhu Y."/>
            <person name="Wu F."/>
            <person name="Chen Y."/>
            <person name="Wang J."/>
            <person name="Peng C."/>
            <person name="Meng J."/>
            <person name="Yang L."/>
            <person name="Liu J."/>
            <person name="Wen B."/>
            <person name="Zhang N."/>
            <person name="Huang Z."/>
            <person name="Zhu Q."/>
            <person name="Feng Y."/>
            <person name="Mount A."/>
            <person name="Hedgecock D."/>
            <person name="Xu Z."/>
            <person name="Liu Y."/>
            <person name="Domazet-Loso T."/>
            <person name="Du Y."/>
            <person name="Sun X."/>
            <person name="Zhang S."/>
            <person name="Liu B."/>
            <person name="Cheng P."/>
            <person name="Jiang X."/>
            <person name="Li J."/>
            <person name="Fan D."/>
            <person name="Wang W."/>
            <person name="Fu W."/>
            <person name="Wang T."/>
            <person name="Wang B."/>
            <person name="Zhang J."/>
            <person name="Peng Z."/>
            <person name="Li Y."/>
            <person name="Li N."/>
            <person name="Wang J."/>
            <person name="Chen M."/>
            <person name="He Y."/>
            <person name="Tan F."/>
            <person name="Song X."/>
            <person name="Zheng Q."/>
            <person name="Huang R."/>
            <person name="Yang H."/>
            <person name="Du X."/>
            <person name="Chen L."/>
            <person name="Yang M."/>
            <person name="Gaffney P.M."/>
            <person name="Wang S."/>
            <person name="Luo L."/>
            <person name="She Z."/>
            <person name="Ming Y."/>
            <person name="Huang W."/>
            <person name="Zhang S."/>
            <person name="Huang B."/>
            <person name="Zhang Y."/>
            <person name="Qu T."/>
            <person name="Ni P."/>
            <person name="Miao G."/>
            <person name="Wang J."/>
            <person name="Wang Q."/>
            <person name="Steinberg C.E."/>
            <person name="Wang H."/>
            <person name="Li N."/>
            <person name="Qian L."/>
            <person name="Zhang G."/>
            <person name="Li Y."/>
            <person name="Yang H."/>
            <person name="Liu X."/>
            <person name="Wang J."/>
            <person name="Yin Y."/>
            <person name="Wang J."/>
        </authorList>
    </citation>
    <scope>NUCLEOTIDE SEQUENCE [LARGE SCALE GENOMIC DNA]</scope>
    <source>
        <strain evidence="1">05x7-T-G4-1.051#20</strain>
    </source>
</reference>
<accession>K1QC24</accession>
<proteinExistence type="predicted"/>
<name>K1QC24_MAGGI</name>
<dbReference type="AlphaFoldDB" id="K1QC24"/>
<dbReference type="EMBL" id="JH815693">
    <property type="protein sequence ID" value="EKC28709.1"/>
    <property type="molecule type" value="Genomic_DNA"/>
</dbReference>
<evidence type="ECO:0000313" key="1">
    <source>
        <dbReference type="EMBL" id="EKC28709.1"/>
    </source>
</evidence>